<reference evidence="4" key="1">
    <citation type="submission" date="2022-01" db="EMBL/GenBank/DDBJ databases">
        <authorList>
            <person name="King R."/>
        </authorList>
    </citation>
    <scope>NUCLEOTIDE SEQUENCE</scope>
</reference>
<dbReference type="PANTHER" id="PTHR11188">
    <property type="entry name" value="ARRESTIN DOMAIN CONTAINING PROTEIN"/>
    <property type="match status" value="1"/>
</dbReference>
<protein>
    <recommendedName>
        <fullName evidence="3">Arrestin C-terminal-like domain-containing protein</fullName>
    </recommendedName>
</protein>
<gene>
    <name evidence="4" type="ORF">CHIRRI_LOCUS195</name>
</gene>
<dbReference type="SMART" id="SM01017">
    <property type="entry name" value="Arrestin_C"/>
    <property type="match status" value="1"/>
</dbReference>
<evidence type="ECO:0000313" key="4">
    <source>
        <dbReference type="EMBL" id="CAG9797195.1"/>
    </source>
</evidence>
<dbReference type="Pfam" id="PF02752">
    <property type="entry name" value="Arrestin_C"/>
    <property type="match status" value="1"/>
</dbReference>
<feature type="domain" description="Arrestin C-terminal-like" evidence="3">
    <location>
        <begin position="177"/>
        <end position="310"/>
    </location>
</feature>
<dbReference type="GO" id="GO:0015031">
    <property type="term" value="P:protein transport"/>
    <property type="evidence" value="ECO:0007669"/>
    <property type="project" value="TreeGrafter"/>
</dbReference>
<accession>A0A9N9RI15</accession>
<name>A0A9N9RI15_9DIPT</name>
<dbReference type="Proteomes" id="UP001153620">
    <property type="component" value="Chromosome 1"/>
</dbReference>
<proteinExistence type="inferred from homology"/>
<dbReference type="InterPro" id="IPR011022">
    <property type="entry name" value="Arrestin_C-like"/>
</dbReference>
<dbReference type="EMBL" id="OU895877">
    <property type="protein sequence ID" value="CAG9797195.1"/>
    <property type="molecule type" value="Genomic_DNA"/>
</dbReference>
<evidence type="ECO:0000256" key="2">
    <source>
        <dbReference type="ARBA" id="ARBA00022606"/>
    </source>
</evidence>
<evidence type="ECO:0000313" key="5">
    <source>
        <dbReference type="Proteomes" id="UP001153620"/>
    </source>
</evidence>
<dbReference type="InterPro" id="IPR014756">
    <property type="entry name" value="Ig_E-set"/>
</dbReference>
<keyword evidence="5" id="KW-1185">Reference proteome</keyword>
<dbReference type="SUPFAM" id="SSF81296">
    <property type="entry name" value="E set domains"/>
    <property type="match status" value="2"/>
</dbReference>
<comment type="similarity">
    <text evidence="1">Belongs to the arrestin family.</text>
</comment>
<dbReference type="InterPro" id="IPR014752">
    <property type="entry name" value="Arrestin-like_C"/>
</dbReference>
<dbReference type="PANTHER" id="PTHR11188:SF176">
    <property type="entry name" value="ARRESTIN DOMAIN-CONTAINING PROTEIN 1"/>
    <property type="match status" value="1"/>
</dbReference>
<dbReference type="InterPro" id="IPR011021">
    <property type="entry name" value="Arrestin-like_N"/>
</dbReference>
<dbReference type="GO" id="GO:0005737">
    <property type="term" value="C:cytoplasm"/>
    <property type="evidence" value="ECO:0007669"/>
    <property type="project" value="TreeGrafter"/>
</dbReference>
<evidence type="ECO:0000259" key="3">
    <source>
        <dbReference type="SMART" id="SM01017"/>
    </source>
</evidence>
<dbReference type="OrthoDB" id="7789592at2759"/>
<dbReference type="Gene3D" id="2.60.40.640">
    <property type="match status" value="2"/>
</dbReference>
<dbReference type="AlphaFoldDB" id="A0A9N9RI15"/>
<evidence type="ECO:0000256" key="1">
    <source>
        <dbReference type="ARBA" id="ARBA00005298"/>
    </source>
</evidence>
<reference evidence="4" key="2">
    <citation type="submission" date="2022-10" db="EMBL/GenBank/DDBJ databases">
        <authorList>
            <consortium name="ENA_rothamsted_submissions"/>
            <consortium name="culmorum"/>
            <person name="King R."/>
        </authorList>
    </citation>
    <scope>NUCLEOTIDE SEQUENCE</scope>
</reference>
<organism evidence="4 5">
    <name type="scientific">Chironomus riparius</name>
    <dbReference type="NCBI Taxonomy" id="315576"/>
    <lineage>
        <taxon>Eukaryota</taxon>
        <taxon>Metazoa</taxon>
        <taxon>Ecdysozoa</taxon>
        <taxon>Arthropoda</taxon>
        <taxon>Hexapoda</taxon>
        <taxon>Insecta</taxon>
        <taxon>Pterygota</taxon>
        <taxon>Neoptera</taxon>
        <taxon>Endopterygota</taxon>
        <taxon>Diptera</taxon>
        <taxon>Nematocera</taxon>
        <taxon>Chironomoidea</taxon>
        <taxon>Chironomidae</taxon>
        <taxon>Chironominae</taxon>
        <taxon>Chironomus</taxon>
    </lineage>
</organism>
<dbReference type="InterPro" id="IPR050357">
    <property type="entry name" value="Arrestin_domain-protein"/>
</dbReference>
<keyword evidence="2" id="KW-0716">Sensory transduction</keyword>
<dbReference type="Pfam" id="PF00339">
    <property type="entry name" value="Arrestin_N"/>
    <property type="match status" value="1"/>
</dbReference>
<sequence length="342" mass="38598">MTKVSLQLEPGVDGRLLYFAGHLLKGFVELTLDHPKQFRGLYIAIIGSARAHWTKSERGSNRNSRYERINFEGFEGYINSRTYLIGQLGGPTFEMPPGAHRYEFTCQVPPHIPYTVGLKHAEIQYYVEAVLDIPWHFNKESKVPFFIIPYLDLNFYQHLKAPRSIEVFKNIQTVFCKSGRLQMTVHLPYSGFAIGQKVPIKIDYENKSNVDVSSTKMILRRIVNYHAQTPHPSVKVDAEDLIVTNTVGVKAGDSTSCESIFEIPIVILCTNDKSCRVLSINYAMKIEAVLSGWHSNINVVFPVVIGTVPIQFISQESTSYHLSQVPYVQPSAPAIPPSFEGY</sequence>